<comment type="caution">
    <text evidence="1">The sequence shown here is derived from an EMBL/GenBank/DDBJ whole genome shotgun (WGS) entry which is preliminary data.</text>
</comment>
<name>A0A812UTC3_SYMPI</name>
<sequence>FWGKTDKCGVTEPGGACKSGDEPTGAFDCTYTYKKVGEISIDDLEGIPSFGALMKSGGYEYSRSTDKGKKMHFWDDKESPEANQRRIDRVLQKFQEKYPEQPVLEDPPCDFDLTKFYPNFPKGTFG</sequence>
<keyword evidence="2" id="KW-1185">Reference proteome</keyword>
<dbReference type="Proteomes" id="UP000649617">
    <property type="component" value="Unassembled WGS sequence"/>
</dbReference>
<evidence type="ECO:0000313" key="1">
    <source>
        <dbReference type="EMBL" id="CAE7584713.1"/>
    </source>
</evidence>
<accession>A0A812UTC3</accession>
<dbReference type="EMBL" id="CAJNIZ010038914">
    <property type="protein sequence ID" value="CAE7584713.1"/>
    <property type="molecule type" value="Genomic_DNA"/>
</dbReference>
<gene>
    <name evidence="1" type="primary">GAE4</name>
    <name evidence="1" type="ORF">SPIL2461_LOCUS15631</name>
</gene>
<feature type="non-terminal residue" evidence="1">
    <location>
        <position position="1"/>
    </location>
</feature>
<dbReference type="OrthoDB" id="409130at2759"/>
<dbReference type="AlphaFoldDB" id="A0A812UTC3"/>
<evidence type="ECO:0000313" key="2">
    <source>
        <dbReference type="Proteomes" id="UP000649617"/>
    </source>
</evidence>
<organism evidence="1 2">
    <name type="scientific">Symbiodinium pilosum</name>
    <name type="common">Dinoflagellate</name>
    <dbReference type="NCBI Taxonomy" id="2952"/>
    <lineage>
        <taxon>Eukaryota</taxon>
        <taxon>Sar</taxon>
        <taxon>Alveolata</taxon>
        <taxon>Dinophyceae</taxon>
        <taxon>Suessiales</taxon>
        <taxon>Symbiodiniaceae</taxon>
        <taxon>Symbiodinium</taxon>
    </lineage>
</organism>
<reference evidence="1" key="1">
    <citation type="submission" date="2021-02" db="EMBL/GenBank/DDBJ databases">
        <authorList>
            <person name="Dougan E. K."/>
            <person name="Rhodes N."/>
            <person name="Thang M."/>
            <person name="Chan C."/>
        </authorList>
    </citation>
    <scope>NUCLEOTIDE SEQUENCE</scope>
</reference>
<protein>
    <submittedName>
        <fullName evidence="1">GAE4 protein</fullName>
    </submittedName>
</protein>
<proteinExistence type="predicted"/>